<dbReference type="EMBL" id="JAAGOA010000005">
    <property type="protein sequence ID" value="NEE00421.1"/>
    <property type="molecule type" value="Genomic_DNA"/>
</dbReference>
<evidence type="ECO:0000313" key="3">
    <source>
        <dbReference type="Proteomes" id="UP000475214"/>
    </source>
</evidence>
<name>A0A6L9S6N6_9ACTN</name>
<sequence>MLHGTEGATQVHVDLVEHLVALVTVRLIDPLAILLDDAVAAAQDRVRIEAQTWSAQLLGPDDRRAVDTAARLISALYPGDEAFDPPPDWWSTPFGQVVLCRMGHPARESVTYAVAGAMLGITRQGVHDLVGRGKLQRHPDGGVTTASVRDRAVRRISSTATSHDEHTDTDRNDR</sequence>
<feature type="compositionally biased region" description="Basic and acidic residues" evidence="1">
    <location>
        <begin position="162"/>
        <end position="174"/>
    </location>
</feature>
<dbReference type="AlphaFoldDB" id="A0A6L9S6N6"/>
<gene>
    <name evidence="2" type="ORF">G1H10_09590</name>
</gene>
<accession>A0A6L9S6N6</accession>
<feature type="region of interest" description="Disordered" evidence="1">
    <location>
        <begin position="153"/>
        <end position="174"/>
    </location>
</feature>
<dbReference type="Proteomes" id="UP000475214">
    <property type="component" value="Unassembled WGS sequence"/>
</dbReference>
<reference evidence="2 3" key="1">
    <citation type="submission" date="2020-02" db="EMBL/GenBank/DDBJ databases">
        <authorList>
            <person name="Li X.-J."/>
            <person name="Han X.-M."/>
        </authorList>
    </citation>
    <scope>NUCLEOTIDE SEQUENCE [LARGE SCALE GENOMIC DNA]</scope>
    <source>
        <strain evidence="2 3">CCTCC AB 2017055</strain>
    </source>
</reference>
<proteinExistence type="predicted"/>
<protein>
    <submittedName>
        <fullName evidence="2">Uncharacterized protein</fullName>
    </submittedName>
</protein>
<comment type="caution">
    <text evidence="2">The sequence shown here is derived from an EMBL/GenBank/DDBJ whole genome shotgun (WGS) entry which is preliminary data.</text>
</comment>
<keyword evidence="3" id="KW-1185">Reference proteome</keyword>
<evidence type="ECO:0000256" key="1">
    <source>
        <dbReference type="SAM" id="MobiDB-lite"/>
    </source>
</evidence>
<dbReference type="RefSeq" id="WP_163736068.1">
    <property type="nucleotide sequence ID" value="NZ_JAAGOA010000005.1"/>
</dbReference>
<organism evidence="2 3">
    <name type="scientific">Phytoactinopolyspora halotolerans</name>
    <dbReference type="NCBI Taxonomy" id="1981512"/>
    <lineage>
        <taxon>Bacteria</taxon>
        <taxon>Bacillati</taxon>
        <taxon>Actinomycetota</taxon>
        <taxon>Actinomycetes</taxon>
        <taxon>Jiangellales</taxon>
        <taxon>Jiangellaceae</taxon>
        <taxon>Phytoactinopolyspora</taxon>
    </lineage>
</organism>
<evidence type="ECO:0000313" key="2">
    <source>
        <dbReference type="EMBL" id="NEE00421.1"/>
    </source>
</evidence>